<sequence length="125" mass="14243">ESTASVTVLVENKKDQHSRTSGRLRRELSDPVVVVVKENTKEVFKKRIPLATGEQIVAAPIVREHFSILADGTVKVTKPLNYEKTRELSETIEIDGKKKCTIFARNLHFSIIDFRLTRRKCAGFY</sequence>
<dbReference type="Proteomes" id="UP000054047">
    <property type="component" value="Unassembled WGS sequence"/>
</dbReference>
<reference evidence="1 2" key="1">
    <citation type="submission" date="2013-12" db="EMBL/GenBank/DDBJ databases">
        <title>Draft genome of the parsitic nematode Ancylostoma duodenale.</title>
        <authorList>
            <person name="Mitreva M."/>
        </authorList>
    </citation>
    <scope>NUCLEOTIDE SEQUENCE [LARGE SCALE GENOMIC DNA]</scope>
    <source>
        <strain evidence="1 2">Zhejiang</strain>
    </source>
</reference>
<organism evidence="1 2">
    <name type="scientific">Ancylostoma duodenale</name>
    <dbReference type="NCBI Taxonomy" id="51022"/>
    <lineage>
        <taxon>Eukaryota</taxon>
        <taxon>Metazoa</taxon>
        <taxon>Ecdysozoa</taxon>
        <taxon>Nematoda</taxon>
        <taxon>Chromadorea</taxon>
        <taxon>Rhabditida</taxon>
        <taxon>Rhabditina</taxon>
        <taxon>Rhabditomorpha</taxon>
        <taxon>Strongyloidea</taxon>
        <taxon>Ancylostomatidae</taxon>
        <taxon>Ancylostomatinae</taxon>
        <taxon>Ancylostoma</taxon>
    </lineage>
</organism>
<dbReference type="EMBL" id="KN754922">
    <property type="protein sequence ID" value="KIH49129.1"/>
    <property type="molecule type" value="Genomic_DNA"/>
</dbReference>
<evidence type="ECO:0000313" key="2">
    <source>
        <dbReference type="Proteomes" id="UP000054047"/>
    </source>
</evidence>
<keyword evidence="2" id="KW-1185">Reference proteome</keyword>
<feature type="non-terminal residue" evidence="1">
    <location>
        <position position="1"/>
    </location>
</feature>
<gene>
    <name evidence="1" type="ORF">ANCDUO_20797</name>
</gene>
<dbReference type="OrthoDB" id="5811893at2759"/>
<protein>
    <submittedName>
        <fullName evidence="1">Uncharacterized protein</fullName>
    </submittedName>
</protein>
<dbReference type="AlphaFoldDB" id="A0A0C2FR10"/>
<accession>A0A0C2FR10</accession>
<proteinExistence type="predicted"/>
<name>A0A0C2FR10_9BILA</name>
<evidence type="ECO:0000313" key="1">
    <source>
        <dbReference type="EMBL" id="KIH49129.1"/>
    </source>
</evidence>